<feature type="compositionally biased region" description="Basic and acidic residues" evidence="4">
    <location>
        <begin position="387"/>
        <end position="402"/>
    </location>
</feature>
<evidence type="ECO:0000256" key="2">
    <source>
        <dbReference type="ARBA" id="ARBA00023125"/>
    </source>
</evidence>
<dbReference type="CDD" id="cd19705">
    <property type="entry name" value="bHLH_TS_LYL1"/>
    <property type="match status" value="1"/>
</dbReference>
<organism evidence="6 7">
    <name type="scientific">Ursus maritimus</name>
    <name type="common">Polar bear</name>
    <name type="synonym">Thalarctos maritimus</name>
    <dbReference type="NCBI Taxonomy" id="29073"/>
    <lineage>
        <taxon>Eukaryota</taxon>
        <taxon>Metazoa</taxon>
        <taxon>Chordata</taxon>
        <taxon>Craniata</taxon>
        <taxon>Vertebrata</taxon>
        <taxon>Euteleostomi</taxon>
        <taxon>Mammalia</taxon>
        <taxon>Eutheria</taxon>
        <taxon>Laurasiatheria</taxon>
        <taxon>Carnivora</taxon>
        <taxon>Caniformia</taxon>
        <taxon>Ursidae</taxon>
        <taxon>Ursus</taxon>
    </lineage>
</organism>
<feature type="compositionally biased region" description="Low complexity" evidence="4">
    <location>
        <begin position="218"/>
        <end position="228"/>
    </location>
</feature>
<dbReference type="SUPFAM" id="SSF47459">
    <property type="entry name" value="HLH, helix-loop-helix DNA-binding domain"/>
    <property type="match status" value="1"/>
</dbReference>
<dbReference type="PANTHER" id="PTHR13864:SF6">
    <property type="entry name" value="PROTEIN LYL-1"/>
    <property type="match status" value="1"/>
</dbReference>
<reference evidence="7" key="1">
    <citation type="submission" date="2025-08" db="UniProtKB">
        <authorList>
            <consortium name="RefSeq"/>
        </authorList>
    </citation>
    <scope>IDENTIFICATION</scope>
    <source>
        <tissue evidence="7">Whole blood</tissue>
    </source>
</reference>
<dbReference type="RefSeq" id="XP_040485161.1">
    <property type="nucleotide sequence ID" value="XM_040629227.1"/>
</dbReference>
<dbReference type="AlphaFoldDB" id="A0A8M1FP68"/>
<keyword evidence="6" id="KW-1185">Reference proteome</keyword>
<accession>A0A8M1FP68</accession>
<name>A0A8M1FP68_URSMA</name>
<dbReference type="PANTHER" id="PTHR13864">
    <property type="entry name" value="T-CELL ACUTE LYMPHOCYTIC LEUKEMIA/STEM CELL LEUKEMIA-RELATED"/>
    <property type="match status" value="1"/>
</dbReference>
<dbReference type="GO" id="GO:0000981">
    <property type="term" value="F:DNA-binding transcription factor activity, RNA polymerase II-specific"/>
    <property type="evidence" value="ECO:0007669"/>
    <property type="project" value="InterPro"/>
</dbReference>
<protein>
    <submittedName>
        <fullName evidence="7">Protein lyl-1 isoform X1</fullName>
    </submittedName>
</protein>
<feature type="compositionally biased region" description="Gly residues" evidence="4">
    <location>
        <begin position="93"/>
        <end position="103"/>
    </location>
</feature>
<sequence length="438" mass="47332">MMWDEGQRPPSWACVLWWPRGSASCGDALGAPIVKLGHPWPPKKSLPAVALPLILLGLKRWCGHQAWAPRTPALAGHPRADCKNCLPSSAPVWGGGGAKPGRGGVKRGTKQGEERRSSRGPWVTRPQHCRKGLSSTPISTDTWAGGVQSRRRNPSDTRGRDFPASVSPLRTSGYFTPSRALGRGPQRPEATPVPGGDGRDPRSRCRGPWEPGKRRGPDAAAGRGRQAPSGPERRGRTDRGHGAWPETQWHPGPEGQSQGTHQTAGSVRGLYIGPAGPFGIFPSSRLKRRPSHCELELAEGHQPQKVARRVFTNSRERWRQQNVNGAFAELRKLLPTHPPDRKLSKNEVLRLAMKYIGFLVRLLRDQAAALAAGPAPSGPRKRPAHRGPNDGARRGPCRRAEAVVRSQPAPPAGPDGGSPDGAARPIKTERAVVSPEVR</sequence>
<dbReference type="Pfam" id="PF00010">
    <property type="entry name" value="HLH"/>
    <property type="match status" value="1"/>
</dbReference>
<dbReference type="CTD" id="4066"/>
<dbReference type="OrthoDB" id="10069510at2759"/>
<evidence type="ECO:0000313" key="6">
    <source>
        <dbReference type="Proteomes" id="UP000261680"/>
    </source>
</evidence>
<dbReference type="Proteomes" id="UP000261680">
    <property type="component" value="Unplaced"/>
</dbReference>
<gene>
    <name evidence="7" type="primary">LYL1</name>
</gene>
<keyword evidence="1" id="KW-0805">Transcription regulation</keyword>
<feature type="compositionally biased region" description="Basic and acidic residues" evidence="4">
    <location>
        <begin position="231"/>
        <end position="241"/>
    </location>
</feature>
<feature type="region of interest" description="Disordered" evidence="4">
    <location>
        <begin position="372"/>
        <end position="438"/>
    </location>
</feature>
<keyword evidence="3" id="KW-0804">Transcription</keyword>
<evidence type="ECO:0000313" key="7">
    <source>
        <dbReference type="RefSeq" id="XP_040485161.1"/>
    </source>
</evidence>
<dbReference type="Gene3D" id="4.10.280.10">
    <property type="entry name" value="Helix-loop-helix DNA-binding domain"/>
    <property type="match status" value="1"/>
</dbReference>
<dbReference type="InterPro" id="IPR011598">
    <property type="entry name" value="bHLH_dom"/>
</dbReference>
<evidence type="ECO:0000259" key="5">
    <source>
        <dbReference type="PROSITE" id="PS50888"/>
    </source>
</evidence>
<evidence type="ECO:0000256" key="4">
    <source>
        <dbReference type="SAM" id="MobiDB-lite"/>
    </source>
</evidence>
<proteinExistence type="predicted"/>
<dbReference type="InterPro" id="IPR036638">
    <property type="entry name" value="HLH_DNA-bd_sf"/>
</dbReference>
<dbReference type="GO" id="GO:0046983">
    <property type="term" value="F:protein dimerization activity"/>
    <property type="evidence" value="ECO:0007669"/>
    <property type="project" value="InterPro"/>
</dbReference>
<dbReference type="InterPro" id="IPR040238">
    <property type="entry name" value="TAL-like"/>
</dbReference>
<dbReference type="KEGG" id="umr:103682194"/>
<keyword evidence="2" id="KW-0238">DNA-binding</keyword>
<dbReference type="FunFam" id="4.10.280.10:FF:000015">
    <property type="entry name" value="T-cell acute lymphocytic leukemia 1"/>
    <property type="match status" value="1"/>
</dbReference>
<dbReference type="SMART" id="SM00353">
    <property type="entry name" value="HLH"/>
    <property type="match status" value="1"/>
</dbReference>
<feature type="compositionally biased region" description="Polar residues" evidence="4">
    <location>
        <begin position="133"/>
        <end position="142"/>
    </location>
</feature>
<dbReference type="PROSITE" id="PS50888">
    <property type="entry name" value="BHLH"/>
    <property type="match status" value="1"/>
</dbReference>
<dbReference type="GO" id="GO:0000978">
    <property type="term" value="F:RNA polymerase II cis-regulatory region sequence-specific DNA binding"/>
    <property type="evidence" value="ECO:0007669"/>
    <property type="project" value="TreeGrafter"/>
</dbReference>
<dbReference type="GeneID" id="103682194"/>
<evidence type="ECO:0000256" key="3">
    <source>
        <dbReference type="ARBA" id="ARBA00023163"/>
    </source>
</evidence>
<feature type="domain" description="BHLH" evidence="5">
    <location>
        <begin position="307"/>
        <end position="359"/>
    </location>
</feature>
<evidence type="ECO:0000256" key="1">
    <source>
        <dbReference type="ARBA" id="ARBA00023015"/>
    </source>
</evidence>
<feature type="region of interest" description="Disordered" evidence="4">
    <location>
        <begin position="90"/>
        <end position="262"/>
    </location>
</feature>